<proteinExistence type="predicted"/>
<feature type="transmembrane region" description="Helical" evidence="1">
    <location>
        <begin position="72"/>
        <end position="92"/>
    </location>
</feature>
<evidence type="ECO:0000256" key="1">
    <source>
        <dbReference type="SAM" id="Phobius"/>
    </source>
</evidence>
<keyword evidence="1" id="KW-0472">Membrane</keyword>
<dbReference type="Proteomes" id="UP001500483">
    <property type="component" value="Unassembled WGS sequence"/>
</dbReference>
<gene>
    <name evidence="2" type="ORF">GCM10020366_25350</name>
</gene>
<dbReference type="RefSeq" id="WP_224957563.1">
    <property type="nucleotide sequence ID" value="NZ_BAAAYK010000038.1"/>
</dbReference>
<name>A0ABP6RQF0_9PSEU</name>
<keyword evidence="1" id="KW-1133">Transmembrane helix</keyword>
<keyword evidence="3" id="KW-1185">Reference proteome</keyword>
<reference evidence="3" key="1">
    <citation type="journal article" date="2019" name="Int. J. Syst. Evol. Microbiol.">
        <title>The Global Catalogue of Microorganisms (GCM) 10K type strain sequencing project: providing services to taxonomists for standard genome sequencing and annotation.</title>
        <authorList>
            <consortium name="The Broad Institute Genomics Platform"/>
            <consortium name="The Broad Institute Genome Sequencing Center for Infectious Disease"/>
            <person name="Wu L."/>
            <person name="Ma J."/>
        </authorList>
    </citation>
    <scope>NUCLEOTIDE SEQUENCE [LARGE SCALE GENOMIC DNA]</scope>
    <source>
        <strain evidence="3">JCM 9687</strain>
    </source>
</reference>
<dbReference type="EMBL" id="BAAAYK010000038">
    <property type="protein sequence ID" value="GAA3357409.1"/>
    <property type="molecule type" value="Genomic_DNA"/>
</dbReference>
<dbReference type="NCBIfam" id="NF046119">
    <property type="entry name" value="memb_SCO4225"/>
    <property type="match status" value="1"/>
</dbReference>
<accession>A0ABP6RQF0</accession>
<feature type="transmembrane region" description="Helical" evidence="1">
    <location>
        <begin position="22"/>
        <end position="42"/>
    </location>
</feature>
<evidence type="ECO:0000313" key="2">
    <source>
        <dbReference type="EMBL" id="GAA3357409.1"/>
    </source>
</evidence>
<evidence type="ECO:0008006" key="4">
    <source>
        <dbReference type="Google" id="ProtNLM"/>
    </source>
</evidence>
<feature type="transmembrane region" description="Helical" evidence="1">
    <location>
        <begin position="49"/>
        <end position="66"/>
    </location>
</feature>
<evidence type="ECO:0000313" key="3">
    <source>
        <dbReference type="Proteomes" id="UP001500483"/>
    </source>
</evidence>
<dbReference type="Pfam" id="PF25637">
    <property type="entry name" value="DUF7942"/>
    <property type="match status" value="1"/>
</dbReference>
<keyword evidence="1" id="KW-0812">Transmembrane</keyword>
<dbReference type="InterPro" id="IPR057702">
    <property type="entry name" value="DUF7942"/>
</dbReference>
<protein>
    <recommendedName>
        <fullName evidence="4">Integral membrane protein</fullName>
    </recommendedName>
</protein>
<organism evidence="2 3">
    <name type="scientific">Saccharopolyspora gregorii</name>
    <dbReference type="NCBI Taxonomy" id="33914"/>
    <lineage>
        <taxon>Bacteria</taxon>
        <taxon>Bacillati</taxon>
        <taxon>Actinomycetota</taxon>
        <taxon>Actinomycetes</taxon>
        <taxon>Pseudonocardiales</taxon>
        <taxon>Pseudonocardiaceae</taxon>
        <taxon>Saccharopolyspora</taxon>
    </lineage>
</organism>
<comment type="caution">
    <text evidence="2">The sequence shown here is derived from an EMBL/GenBank/DDBJ whole genome shotgun (WGS) entry which is preliminary data.</text>
</comment>
<sequence>MTEQKRSPIQAFRRLLVNPVSLGYLALVAAVWAWVLVMTFLVPHPDASLAGVWGFLVTAPTSLLFLGMSSPLVWVGVAVAAVFQALLLGAAYRGITGLVRRAGTSAA</sequence>